<dbReference type="Proteomes" id="UP001177003">
    <property type="component" value="Chromosome 8"/>
</dbReference>
<name>A0AA36EKK4_LACSI</name>
<organism evidence="2 3">
    <name type="scientific">Lactuca saligna</name>
    <name type="common">Willowleaf lettuce</name>
    <dbReference type="NCBI Taxonomy" id="75948"/>
    <lineage>
        <taxon>Eukaryota</taxon>
        <taxon>Viridiplantae</taxon>
        <taxon>Streptophyta</taxon>
        <taxon>Embryophyta</taxon>
        <taxon>Tracheophyta</taxon>
        <taxon>Spermatophyta</taxon>
        <taxon>Magnoliopsida</taxon>
        <taxon>eudicotyledons</taxon>
        <taxon>Gunneridae</taxon>
        <taxon>Pentapetalae</taxon>
        <taxon>asterids</taxon>
        <taxon>campanulids</taxon>
        <taxon>Asterales</taxon>
        <taxon>Asteraceae</taxon>
        <taxon>Cichorioideae</taxon>
        <taxon>Cichorieae</taxon>
        <taxon>Lactucinae</taxon>
        <taxon>Lactuca</taxon>
    </lineage>
</organism>
<dbReference type="AlphaFoldDB" id="A0AA36EKK4"/>
<keyword evidence="3" id="KW-1185">Reference proteome</keyword>
<evidence type="ECO:0000313" key="3">
    <source>
        <dbReference type="Proteomes" id="UP001177003"/>
    </source>
</evidence>
<proteinExistence type="predicted"/>
<accession>A0AA36EKK4</accession>
<reference evidence="2" key="1">
    <citation type="submission" date="2023-04" db="EMBL/GenBank/DDBJ databases">
        <authorList>
            <person name="Vijverberg K."/>
            <person name="Xiong W."/>
            <person name="Schranz E."/>
        </authorList>
    </citation>
    <scope>NUCLEOTIDE SEQUENCE</scope>
</reference>
<protein>
    <submittedName>
        <fullName evidence="2">Uncharacterized protein</fullName>
    </submittedName>
</protein>
<evidence type="ECO:0000313" key="2">
    <source>
        <dbReference type="EMBL" id="CAI9299172.1"/>
    </source>
</evidence>
<dbReference type="EMBL" id="OX465084">
    <property type="protein sequence ID" value="CAI9299172.1"/>
    <property type="molecule type" value="Genomic_DNA"/>
</dbReference>
<evidence type="ECO:0000256" key="1">
    <source>
        <dbReference type="SAM" id="MobiDB-lite"/>
    </source>
</evidence>
<gene>
    <name evidence="2" type="ORF">LSALG_LOCUS37896</name>
</gene>
<sequence length="129" mass="14335">MIEKLQADLATENALMDTLAIKTEKVQVVSTHLSHANTKIQELMPDKVVVKSVVIDVNKFLHNLIKTHDSMLTVSVRQHLVNKLQPIFYMLDLIDGVSKFGTLSKQCGEAKKVSGEEIKKPVGGSDEHE</sequence>
<feature type="region of interest" description="Disordered" evidence="1">
    <location>
        <begin position="110"/>
        <end position="129"/>
    </location>
</feature>